<comment type="caution">
    <text evidence="1">The sequence shown here is derived from an EMBL/GenBank/DDBJ whole genome shotgun (WGS) entry which is preliminary data.</text>
</comment>
<dbReference type="Proteomes" id="UP000748752">
    <property type="component" value="Unassembled WGS sequence"/>
</dbReference>
<accession>A0ABS1CG23</accession>
<organism evidence="1 2">
    <name type="scientific">Thiohalocapsa halophila</name>
    <dbReference type="NCBI Taxonomy" id="69359"/>
    <lineage>
        <taxon>Bacteria</taxon>
        <taxon>Pseudomonadati</taxon>
        <taxon>Pseudomonadota</taxon>
        <taxon>Gammaproteobacteria</taxon>
        <taxon>Chromatiales</taxon>
        <taxon>Chromatiaceae</taxon>
        <taxon>Thiohalocapsa</taxon>
    </lineage>
</organism>
<dbReference type="InterPro" id="IPR049537">
    <property type="entry name" value="RelB-like"/>
</dbReference>
<evidence type="ECO:0000313" key="1">
    <source>
        <dbReference type="EMBL" id="MBK1630855.1"/>
    </source>
</evidence>
<name>A0ABS1CG23_9GAMM</name>
<dbReference type="RefSeq" id="WP_200236139.1">
    <property type="nucleotide sequence ID" value="NZ_NRRV01000017.1"/>
</dbReference>
<protein>
    <submittedName>
        <fullName evidence="1">Uncharacterized protein</fullName>
    </submittedName>
</protein>
<evidence type="ECO:0000313" key="2">
    <source>
        <dbReference type="Proteomes" id="UP000748752"/>
    </source>
</evidence>
<keyword evidence="2" id="KW-1185">Reference proteome</keyword>
<gene>
    <name evidence="1" type="ORF">CKO31_08885</name>
</gene>
<dbReference type="Gene3D" id="6.10.250.2100">
    <property type="match status" value="1"/>
</dbReference>
<proteinExistence type="predicted"/>
<sequence length="64" mass="7561">MYIPRQYIIDENNRRIGVQLDIDTFERIEEVLENHGLMLLMQVAADDESVELEEAKALYRAHQD</sequence>
<dbReference type="Pfam" id="PF18506">
    <property type="entry name" value="RelB-like"/>
    <property type="match status" value="1"/>
</dbReference>
<dbReference type="EMBL" id="NRRV01000017">
    <property type="protein sequence ID" value="MBK1630855.1"/>
    <property type="molecule type" value="Genomic_DNA"/>
</dbReference>
<reference evidence="1 2" key="1">
    <citation type="journal article" date="2020" name="Microorganisms">
        <title>Osmotic Adaptation and Compatible Solute Biosynthesis of Phototrophic Bacteria as Revealed from Genome Analyses.</title>
        <authorList>
            <person name="Imhoff J.F."/>
            <person name="Rahn T."/>
            <person name="Kunzel S."/>
            <person name="Keller A."/>
            <person name="Neulinger S.C."/>
        </authorList>
    </citation>
    <scope>NUCLEOTIDE SEQUENCE [LARGE SCALE GENOMIC DNA]</scope>
    <source>
        <strain evidence="1 2">DSM 6210</strain>
    </source>
</reference>